<dbReference type="PANTHER" id="PTHR48081">
    <property type="entry name" value="AB HYDROLASE SUPERFAMILY PROTEIN C4A8.06C"/>
    <property type="match status" value="1"/>
</dbReference>
<dbReference type="SUPFAM" id="SSF53474">
    <property type="entry name" value="alpha/beta-Hydrolases"/>
    <property type="match status" value="1"/>
</dbReference>
<evidence type="ECO:0000259" key="3">
    <source>
        <dbReference type="Pfam" id="PF20434"/>
    </source>
</evidence>
<organism evidence="4 5">
    <name type="scientific">Sporocytophaga myxococcoides</name>
    <dbReference type="NCBI Taxonomy" id="153721"/>
    <lineage>
        <taxon>Bacteria</taxon>
        <taxon>Pseudomonadati</taxon>
        <taxon>Bacteroidota</taxon>
        <taxon>Cytophagia</taxon>
        <taxon>Cytophagales</taxon>
        <taxon>Cytophagaceae</taxon>
        <taxon>Sporocytophaga</taxon>
    </lineage>
</organism>
<dbReference type="eggNOG" id="COG0657">
    <property type="taxonomic scope" value="Bacteria"/>
</dbReference>
<feature type="domain" description="BD-FAE-like" evidence="3">
    <location>
        <begin position="40"/>
        <end position="257"/>
    </location>
</feature>
<keyword evidence="5" id="KW-1185">Reference proteome</keyword>
<evidence type="ECO:0000313" key="4">
    <source>
        <dbReference type="EMBL" id="GAL84882.1"/>
    </source>
</evidence>
<dbReference type="RefSeq" id="WP_081990472.1">
    <property type="nucleotide sequence ID" value="NZ_BBLT01000003.1"/>
</dbReference>
<name>A0A098LEN2_9BACT</name>
<dbReference type="InterPro" id="IPR049492">
    <property type="entry name" value="BD-FAE-like_dom"/>
</dbReference>
<dbReference type="Gene3D" id="3.40.50.1820">
    <property type="entry name" value="alpha/beta hydrolase"/>
    <property type="match status" value="1"/>
</dbReference>
<feature type="chain" id="PRO_5001944608" evidence="2">
    <location>
        <begin position="19"/>
        <end position="385"/>
    </location>
</feature>
<reference evidence="4 5" key="1">
    <citation type="submission" date="2014-09" db="EMBL/GenBank/DDBJ databases">
        <title>Sporocytophaga myxococcoides PG-01 genome sequencing.</title>
        <authorList>
            <person name="Liu L."/>
            <person name="Gao P.J."/>
            <person name="Chen G.J."/>
            <person name="Wang L.S."/>
        </authorList>
    </citation>
    <scope>NUCLEOTIDE SEQUENCE [LARGE SCALE GENOMIC DNA]</scope>
    <source>
        <strain evidence="4 5">PG-01</strain>
    </source>
</reference>
<dbReference type="EMBL" id="BBLT01000003">
    <property type="protein sequence ID" value="GAL84882.1"/>
    <property type="molecule type" value="Genomic_DNA"/>
</dbReference>
<dbReference type="PANTHER" id="PTHR48081:SF13">
    <property type="entry name" value="ALPHA_BETA HYDROLASE"/>
    <property type="match status" value="1"/>
</dbReference>
<accession>A0A098LEN2</accession>
<dbReference type="InterPro" id="IPR026444">
    <property type="entry name" value="Secre_tail"/>
</dbReference>
<dbReference type="Pfam" id="PF20434">
    <property type="entry name" value="BD-FAE"/>
    <property type="match status" value="1"/>
</dbReference>
<dbReference type="InterPro" id="IPR050300">
    <property type="entry name" value="GDXG_lipolytic_enzyme"/>
</dbReference>
<keyword evidence="1" id="KW-0378">Hydrolase</keyword>
<gene>
    <name evidence="4" type="ORF">MYP_2110</name>
</gene>
<evidence type="ECO:0000313" key="5">
    <source>
        <dbReference type="Proteomes" id="UP000030185"/>
    </source>
</evidence>
<evidence type="ECO:0000256" key="2">
    <source>
        <dbReference type="SAM" id="SignalP"/>
    </source>
</evidence>
<dbReference type="AlphaFoldDB" id="A0A098LEN2"/>
<dbReference type="GO" id="GO:0016787">
    <property type="term" value="F:hydrolase activity"/>
    <property type="evidence" value="ECO:0007669"/>
    <property type="project" value="UniProtKB-KW"/>
</dbReference>
<feature type="signal peptide" evidence="2">
    <location>
        <begin position="1"/>
        <end position="18"/>
    </location>
</feature>
<dbReference type="InterPro" id="IPR029058">
    <property type="entry name" value="AB_hydrolase_fold"/>
</dbReference>
<dbReference type="NCBIfam" id="TIGR04183">
    <property type="entry name" value="Por_Secre_tail"/>
    <property type="match status" value="1"/>
</dbReference>
<dbReference type="Proteomes" id="UP000030185">
    <property type="component" value="Unassembled WGS sequence"/>
</dbReference>
<comment type="caution">
    <text evidence="4">The sequence shown here is derived from an EMBL/GenBank/DDBJ whole genome shotgun (WGS) entry which is preliminary data.</text>
</comment>
<keyword evidence="2" id="KW-0732">Signal</keyword>
<dbReference type="STRING" id="153721.MYP_2110"/>
<dbReference type="OrthoDB" id="9777975at2"/>
<evidence type="ECO:0000256" key="1">
    <source>
        <dbReference type="ARBA" id="ARBA00022801"/>
    </source>
</evidence>
<protein>
    <submittedName>
        <fullName evidence="4">Esterase</fullName>
    </submittedName>
</protein>
<proteinExistence type="predicted"/>
<sequence>MKKLILLIFLFINVTCFGQQYSQKWSDINYAGDNQGFHNLDIYLPKVIKDKYPVVVYIYGSAWYSNNSKGADMNTVGAALLDAGFAVVTPNHRSSGDAKFPAQIHDIKAVTRFIRGKSADYKFDTTFIGISGSSSGGHLASLAGTTNNVKNYTVGSVTMNIEGDLGKYTQYSSSVDAVCDWFGPIDFFKMENCNTYKSGNSPESDIIGGPLPSNLDKLRLLGPITYIDPTDPPFLIFHGSSDNVVPSCQSQFFNTALKNAGVESEYILVQNGQHGPGVNNVQTNLQKMVTFFQNARETVVTSIYETAHNSSALIVISENSTVDLSTLSIGKIEKYELADMSGRMVHSGSSTGNHIYLGGLNNGIYILSLYTSNGEKLVQRVASWR</sequence>